<feature type="region of interest" description="Disordered" evidence="1">
    <location>
        <begin position="230"/>
        <end position="250"/>
    </location>
</feature>
<evidence type="ECO:0000256" key="2">
    <source>
        <dbReference type="SAM" id="SignalP"/>
    </source>
</evidence>
<dbReference type="Proteomes" id="UP000600139">
    <property type="component" value="Unassembled WGS sequence"/>
</dbReference>
<evidence type="ECO:0000256" key="1">
    <source>
        <dbReference type="SAM" id="MobiDB-lite"/>
    </source>
</evidence>
<evidence type="ECO:0000313" key="3">
    <source>
        <dbReference type="EMBL" id="MBK1817924.1"/>
    </source>
</evidence>
<gene>
    <name evidence="3" type="ORF">JIN84_20045</name>
</gene>
<proteinExistence type="predicted"/>
<protein>
    <submittedName>
        <fullName evidence="3">Uncharacterized protein</fullName>
    </submittedName>
</protein>
<sequence>MKYHAPFVAISLVASLSAAEVPKIFAGLFEQEVPVKAQIGVVMPPKEIDSYIAKVEKAARSDPKWFREFSASARPGAPLPYDERLGLTKAEYDEYMVLWNKREFKPMEEIIMVLRPSAGDTWTLTSTGGASAFSTLRYSAANDSFRSPNGELKRIDDIKAESTSILGEWSGFEWKFEEDTGLGKIKENFAIGRFADKKYGIIVYRAQELSTENTRLLDKSLVVRFALGKAGQAKAPAPAPETKPAAPKKK</sequence>
<feature type="chain" id="PRO_5037342960" evidence="2">
    <location>
        <begin position="19"/>
        <end position="250"/>
    </location>
</feature>
<keyword evidence="2" id="KW-0732">Signal</keyword>
<evidence type="ECO:0000313" key="4">
    <source>
        <dbReference type="Proteomes" id="UP000600139"/>
    </source>
</evidence>
<keyword evidence="4" id="KW-1185">Reference proteome</keyword>
<reference evidence="3" key="1">
    <citation type="submission" date="2021-01" db="EMBL/GenBank/DDBJ databases">
        <title>Modified the classification status of verrucomicrobia.</title>
        <authorList>
            <person name="Feng X."/>
        </authorList>
    </citation>
    <scope>NUCLEOTIDE SEQUENCE</scope>
    <source>
        <strain evidence="3">JCM 18052</strain>
    </source>
</reference>
<feature type="signal peptide" evidence="2">
    <location>
        <begin position="1"/>
        <end position="18"/>
    </location>
</feature>
<accession>A0A934RAC6</accession>
<dbReference type="RefSeq" id="WP_200352849.1">
    <property type="nucleotide sequence ID" value="NZ_BAABHZ010000001.1"/>
</dbReference>
<comment type="caution">
    <text evidence="3">The sequence shown here is derived from an EMBL/GenBank/DDBJ whole genome shotgun (WGS) entry which is preliminary data.</text>
</comment>
<organism evidence="3 4">
    <name type="scientific">Luteolibacter yonseiensis</name>
    <dbReference type="NCBI Taxonomy" id="1144680"/>
    <lineage>
        <taxon>Bacteria</taxon>
        <taxon>Pseudomonadati</taxon>
        <taxon>Verrucomicrobiota</taxon>
        <taxon>Verrucomicrobiia</taxon>
        <taxon>Verrucomicrobiales</taxon>
        <taxon>Verrucomicrobiaceae</taxon>
        <taxon>Luteolibacter</taxon>
    </lineage>
</organism>
<dbReference type="AlphaFoldDB" id="A0A934RAC6"/>
<dbReference type="EMBL" id="JAENIK010000012">
    <property type="protein sequence ID" value="MBK1817924.1"/>
    <property type="molecule type" value="Genomic_DNA"/>
</dbReference>
<name>A0A934RAC6_9BACT</name>